<keyword evidence="5" id="KW-1185">Reference proteome</keyword>
<evidence type="ECO:0000313" key="4">
    <source>
        <dbReference type="EMBL" id="BDC97885.1"/>
    </source>
</evidence>
<feature type="transmembrane region" description="Helical" evidence="2">
    <location>
        <begin position="172"/>
        <end position="195"/>
    </location>
</feature>
<keyword evidence="2" id="KW-1133">Transmembrane helix</keyword>
<name>A0ABN6L482_9BACT</name>
<reference evidence="4 5" key="1">
    <citation type="submission" date="2021-12" db="EMBL/GenBank/DDBJ databases">
        <title>Genome sequencing of bacteria with rrn-lacking chromosome and rrn-plasmid.</title>
        <authorList>
            <person name="Anda M."/>
            <person name="Iwasaki W."/>
        </authorList>
    </citation>
    <scope>NUCLEOTIDE SEQUENCE [LARGE SCALE GENOMIC DNA]</scope>
    <source>
        <strain evidence="4 5">NBRC 101262</strain>
    </source>
</reference>
<dbReference type="RefSeq" id="WP_338397400.1">
    <property type="nucleotide sequence ID" value="NZ_AP025292.1"/>
</dbReference>
<dbReference type="SUPFAM" id="SSF55781">
    <property type="entry name" value="GAF domain-like"/>
    <property type="match status" value="1"/>
</dbReference>
<protein>
    <recommendedName>
        <fullName evidence="3">GAF domain-containing protein</fullName>
    </recommendedName>
</protein>
<dbReference type="Proteomes" id="UP001354989">
    <property type="component" value="Chromosome"/>
</dbReference>
<dbReference type="InterPro" id="IPR029016">
    <property type="entry name" value="GAF-like_dom_sf"/>
</dbReference>
<sequence>MGINLWKGASIKKRCILFFSGVLLLSSIPAVKILSNKEHIKQRREVEEMGLTPLRFALNDMESNVSKLLVVASTDMSVHDFNNAIIKYQGQFNEAVDRAVQAATLTEVAYFSEGLSRLRQQENTYFDALKSSEKTSSVDALLLINEINNLQGDVSLEYDNHIENTNSYIGELVMYFLLFLAFIFLQCFGFLAYAFKLIGRPIDSISGLLRKLSKGELPESYKVTDLKDFQEMTEALEAVGGNLASASVFAKQIGEGNLDEQFNINGEHDLLGNALVDMRQQLKVVNEKEKRRLWKIEGLADLTKIIRNDFDELHLLGDAILLHLVKYLGAVQGAFYVVGEQNNQSGLDQVSTYAYDRKKYIDRFIPFGHGLIGQACLDQQSTYMTEIPADFVRITSGLGDTPPRALAIIPLVNNEKVEGVLEISSFDPITDYQLEFLEEVAQAIAMTIYNARTNEQTSRLLKETQGQSEQMRAQEEELRQNMEEMQATHEQLNRLQETQKEEAAALKTDIELKDILINHALANDEAWMLINHNGQVHSANQHFASALGYNSDAEMVDQPFSQAIRHQELLVQLQAMMEQAEMTQTPIQTMFDEMELSVGTFTIDENTWYWVKQIKAGVLVA</sequence>
<keyword evidence="1" id="KW-0175">Coiled coil</keyword>
<dbReference type="InterPro" id="IPR000014">
    <property type="entry name" value="PAS"/>
</dbReference>
<evidence type="ECO:0000256" key="2">
    <source>
        <dbReference type="SAM" id="Phobius"/>
    </source>
</evidence>
<evidence type="ECO:0000259" key="3">
    <source>
        <dbReference type="SMART" id="SM00065"/>
    </source>
</evidence>
<keyword evidence="2" id="KW-0812">Transmembrane</keyword>
<dbReference type="SMART" id="SM00065">
    <property type="entry name" value="GAF"/>
    <property type="match status" value="1"/>
</dbReference>
<feature type="coiled-coil region" evidence="1">
    <location>
        <begin position="454"/>
        <end position="509"/>
    </location>
</feature>
<evidence type="ECO:0000256" key="1">
    <source>
        <dbReference type="SAM" id="Coils"/>
    </source>
</evidence>
<proteinExistence type="predicted"/>
<dbReference type="InterPro" id="IPR003018">
    <property type="entry name" value="GAF"/>
</dbReference>
<feature type="domain" description="GAF" evidence="3">
    <location>
        <begin position="312"/>
        <end position="458"/>
    </location>
</feature>
<organism evidence="4 5">
    <name type="scientific">Persicobacter psychrovividus</name>
    <dbReference type="NCBI Taxonomy" id="387638"/>
    <lineage>
        <taxon>Bacteria</taxon>
        <taxon>Pseudomonadati</taxon>
        <taxon>Bacteroidota</taxon>
        <taxon>Cytophagia</taxon>
        <taxon>Cytophagales</taxon>
        <taxon>Persicobacteraceae</taxon>
        <taxon>Persicobacter</taxon>
    </lineage>
</organism>
<keyword evidence="2" id="KW-0472">Membrane</keyword>
<dbReference type="Gene3D" id="3.30.450.40">
    <property type="match status" value="1"/>
</dbReference>
<gene>
    <name evidence="4" type="ORF">PEPS_01660</name>
</gene>
<accession>A0ABN6L482</accession>
<dbReference type="EMBL" id="AP025292">
    <property type="protein sequence ID" value="BDC97885.1"/>
    <property type="molecule type" value="Genomic_DNA"/>
</dbReference>
<evidence type="ECO:0000313" key="5">
    <source>
        <dbReference type="Proteomes" id="UP001354989"/>
    </source>
</evidence>
<dbReference type="Pfam" id="PF13185">
    <property type="entry name" value="GAF_2"/>
    <property type="match status" value="1"/>
</dbReference>
<dbReference type="CDD" id="cd00130">
    <property type="entry name" value="PAS"/>
    <property type="match status" value="1"/>
</dbReference>